<sequence>MYEIRPESIKTFVEDTSIKLPRYQRKLTWDNKKNFELCISIFKEYPMGVCILNVEKDKISGKSSKWLLDGRQRRNALLKIWEDPENIYLWGKQWIGIKNNDQPADVEDKYWRKINEYFEQEPVDEEPTNGLNSEILIEDQGDEDENIEDIKNINEVESAEAIEMPIDTNISDLGLLLEIIKLIHNKTTRYSGFTRPFDFEKVIPNLPYEILENGKKVLNSKKLVSFMNEYKTFCKNEVLENDNIDSFKEFLNQRFTLNNNDKVKISALVDQNWNQIKQRFEIIEKITSLLITSKIGLIEVKGMQLADSQKIFNIINSKGTSLTAIEILSAKPSWNSQVKNPTNEQIQACKLLYKSIAIKNDSVVKWDLPASLIFRLTDANIFFKKFTDNKTDFEKQTTLGFKILSGIYEKGVKKDDIDKLSKNQNINWDINFESLVNDLNLLTKVILSSEYFKFLKSWQTSIMSILSDAIALDFVILMYFDWIRKSKPVGSDANTKMFQKNAYILLDKLVFEYVTKQWRGSSDSKIAQNIKLMNVTSLLFDPISTSQWVDLLNNILDTNQIGNTKINQGLMEPILYHFYATRKIQGPDSRYSIEVDHIIPQAIFKNSILPDKESLQHNLFNLGLLPKDENISKSNKTLIEIRDQWLKNQIEKYEFIASEDFQKFSDLNNLDEFKAKRRVHFTSTFIEDRSSILNN</sequence>
<gene>
    <name evidence="2" type="ORF">KACHI17_10280</name>
</gene>
<evidence type="ECO:0000259" key="1">
    <source>
        <dbReference type="Pfam" id="PF03235"/>
    </source>
</evidence>
<dbReference type="AlphaFoldDB" id="A0AAT9GHN7"/>
<protein>
    <recommendedName>
        <fullName evidence="1">GmrSD restriction endonucleases N-terminal domain-containing protein</fullName>
    </recommendedName>
</protein>
<dbReference type="RefSeq" id="WP_353550434.1">
    <property type="nucleotide sequence ID" value="NZ_AP029612.1"/>
</dbReference>
<dbReference type="InterPro" id="IPR004919">
    <property type="entry name" value="GmrSD_N"/>
</dbReference>
<name>A0AAT9GHN7_9BACT</name>
<dbReference type="Pfam" id="PF03235">
    <property type="entry name" value="GmrSD_N"/>
    <property type="match status" value="1"/>
</dbReference>
<reference evidence="2" key="1">
    <citation type="submission" date="2024-02" db="EMBL/GenBank/DDBJ databases">
        <title>Sediminibacterium planktonica sp. nov. and Sediminibacterium longus sp. nov., isolated from surface lake and river water.</title>
        <authorList>
            <person name="Watanabe K."/>
            <person name="Takemine S."/>
            <person name="Ishii Y."/>
            <person name="Ogata Y."/>
            <person name="Shindo C."/>
            <person name="Suda W."/>
        </authorList>
    </citation>
    <scope>NUCLEOTIDE SEQUENCE</scope>
    <source>
        <strain evidence="2">KACHI17</strain>
    </source>
</reference>
<feature type="domain" description="GmrSD restriction endonucleases N-terminal" evidence="1">
    <location>
        <begin position="11"/>
        <end position="330"/>
    </location>
</feature>
<proteinExistence type="predicted"/>
<evidence type="ECO:0000313" key="2">
    <source>
        <dbReference type="EMBL" id="BFG70147.1"/>
    </source>
</evidence>
<organism evidence="2">
    <name type="scientific">Sediminibacterium sp. KACHI17</name>
    <dbReference type="NCBI Taxonomy" id="1751071"/>
    <lineage>
        <taxon>Bacteria</taxon>
        <taxon>Pseudomonadati</taxon>
        <taxon>Bacteroidota</taxon>
        <taxon>Chitinophagia</taxon>
        <taxon>Chitinophagales</taxon>
        <taxon>Chitinophagaceae</taxon>
        <taxon>Sediminibacterium</taxon>
    </lineage>
</organism>
<dbReference type="EMBL" id="AP029612">
    <property type="protein sequence ID" value="BFG70147.1"/>
    <property type="molecule type" value="Genomic_DNA"/>
</dbReference>
<accession>A0AAT9GHN7</accession>